<feature type="region of interest" description="Disordered" evidence="1">
    <location>
        <begin position="1"/>
        <end position="33"/>
    </location>
</feature>
<protein>
    <recommendedName>
        <fullName evidence="4">SPOR domain-containing protein</fullName>
    </recommendedName>
</protein>
<evidence type="ECO:0008006" key="4">
    <source>
        <dbReference type="Google" id="ProtNLM"/>
    </source>
</evidence>
<accession>A0ABY2DK88</accession>
<evidence type="ECO:0000313" key="2">
    <source>
        <dbReference type="EMBL" id="TDB97335.1"/>
    </source>
</evidence>
<reference evidence="2 3" key="1">
    <citation type="submission" date="2019-02" db="EMBL/GenBank/DDBJ databases">
        <title>Draft genome sequences of novel Actinobacteria.</title>
        <authorList>
            <person name="Sahin N."/>
            <person name="Ay H."/>
            <person name="Saygin H."/>
        </authorList>
    </citation>
    <scope>NUCLEOTIDE SEQUENCE [LARGE SCALE GENOMIC DNA]</scope>
    <source>
        <strain evidence="2 3">JCM 30529</strain>
    </source>
</reference>
<evidence type="ECO:0000313" key="3">
    <source>
        <dbReference type="Proteomes" id="UP000295626"/>
    </source>
</evidence>
<organism evidence="2 3">
    <name type="scientific">Micromonospora fluostatini</name>
    <dbReference type="NCBI Taxonomy" id="1629071"/>
    <lineage>
        <taxon>Bacteria</taxon>
        <taxon>Bacillati</taxon>
        <taxon>Actinomycetota</taxon>
        <taxon>Actinomycetes</taxon>
        <taxon>Micromonosporales</taxon>
        <taxon>Micromonosporaceae</taxon>
        <taxon>Micromonospora</taxon>
    </lineage>
</organism>
<evidence type="ECO:0000256" key="1">
    <source>
        <dbReference type="SAM" id="MobiDB-lite"/>
    </source>
</evidence>
<comment type="caution">
    <text evidence="2">The sequence shown here is derived from an EMBL/GenBank/DDBJ whole genome shotgun (WGS) entry which is preliminary data.</text>
</comment>
<gene>
    <name evidence="2" type="ORF">E1091_08545</name>
</gene>
<dbReference type="EMBL" id="SMKE01000234">
    <property type="protein sequence ID" value="TDB97335.1"/>
    <property type="molecule type" value="Genomic_DNA"/>
</dbReference>
<sequence length="106" mass="11518">MQNEDTDPNNLLGRPNGYLSRASAELPGGNGEADRYTVDRGLAIEVFTTAAEADRRSEYIQGLQEAAPILGTEYHYRADQGRVLVRVTGKVKPSAAKKIEQAVADL</sequence>
<proteinExistence type="predicted"/>
<name>A0ABY2DK88_9ACTN</name>
<dbReference type="Proteomes" id="UP000295626">
    <property type="component" value="Unassembled WGS sequence"/>
</dbReference>
<keyword evidence="3" id="KW-1185">Reference proteome</keyword>